<accession>A0A0F4ZE00</accession>
<feature type="repeat" description="WD" evidence="3">
    <location>
        <begin position="537"/>
        <end position="569"/>
    </location>
</feature>
<keyword evidence="6" id="KW-1185">Reference proteome</keyword>
<feature type="compositionally biased region" description="Basic and acidic residues" evidence="4">
    <location>
        <begin position="774"/>
        <end position="785"/>
    </location>
</feature>
<feature type="region of interest" description="Disordered" evidence="4">
    <location>
        <begin position="739"/>
        <end position="785"/>
    </location>
</feature>
<evidence type="ECO:0000256" key="1">
    <source>
        <dbReference type="ARBA" id="ARBA00022574"/>
    </source>
</evidence>
<feature type="compositionally biased region" description="Basic and acidic residues" evidence="4">
    <location>
        <begin position="7"/>
        <end position="16"/>
    </location>
</feature>
<dbReference type="InterPro" id="IPR033010">
    <property type="entry name" value="Cdc20/Fizzy"/>
</dbReference>
<dbReference type="SUPFAM" id="SSF50978">
    <property type="entry name" value="WD40 repeat-like"/>
    <property type="match status" value="1"/>
</dbReference>
<evidence type="ECO:0000313" key="6">
    <source>
        <dbReference type="Proteomes" id="UP000033483"/>
    </source>
</evidence>
<dbReference type="PANTHER" id="PTHR19918">
    <property type="entry name" value="CELL DIVISION CYCLE 20 CDC20 FIZZY -RELATED"/>
    <property type="match status" value="1"/>
</dbReference>
<evidence type="ECO:0008006" key="7">
    <source>
        <dbReference type="Google" id="ProtNLM"/>
    </source>
</evidence>
<dbReference type="PROSITE" id="PS50082">
    <property type="entry name" value="WD_REPEATS_2"/>
    <property type="match status" value="1"/>
</dbReference>
<dbReference type="OrthoDB" id="10263272at2759"/>
<dbReference type="GO" id="GO:1905786">
    <property type="term" value="P:positive regulation of anaphase-promoting complex-dependent catabolic process"/>
    <property type="evidence" value="ECO:0007669"/>
    <property type="project" value="TreeGrafter"/>
</dbReference>
<reference evidence="5 6" key="1">
    <citation type="submission" date="2015-03" db="EMBL/GenBank/DDBJ databases">
        <authorList>
            <person name="Radwan O."/>
            <person name="Al-Naeli F.A."/>
            <person name="Rendon G.A."/>
            <person name="Fields C."/>
        </authorList>
    </citation>
    <scope>NUCLEOTIDE SEQUENCE [LARGE SCALE GENOMIC DNA]</scope>
    <source>
        <strain evidence="5">CR-DP1</strain>
    </source>
</reference>
<dbReference type="Proteomes" id="UP000033483">
    <property type="component" value="Unassembled WGS sequence"/>
</dbReference>
<evidence type="ECO:0000256" key="4">
    <source>
        <dbReference type="SAM" id="MobiDB-lite"/>
    </source>
</evidence>
<dbReference type="InterPro" id="IPR001680">
    <property type="entry name" value="WD40_rpt"/>
</dbReference>
<dbReference type="InterPro" id="IPR015943">
    <property type="entry name" value="WD40/YVTN_repeat-like_dom_sf"/>
</dbReference>
<dbReference type="Pfam" id="PF00400">
    <property type="entry name" value="WD40"/>
    <property type="match status" value="1"/>
</dbReference>
<dbReference type="PANTHER" id="PTHR19918:SF5">
    <property type="entry name" value="MEIOSIS-SPECIFIC APC_C ACTIVATOR PROTEIN AMA1"/>
    <property type="match status" value="1"/>
</dbReference>
<dbReference type="EMBL" id="LAEV01001352">
    <property type="protein sequence ID" value="KKA28336.1"/>
    <property type="molecule type" value="Genomic_DNA"/>
</dbReference>
<protein>
    <recommendedName>
        <fullName evidence="7">Anaphase-promoting complex subunit 4 WD40 domain-containing protein</fullName>
    </recommendedName>
</protein>
<sequence length="854" mass="95634">MAPQTPRDARRAETKSRANTRARARDRRRALQSRIANECANHKENSPAPSSIFEDESMTESDEDSQDSVVVESPNTPFTSPITWDPAHDPDERCDLEGIVATQMHSFPTGTIEASALDATNTNVDLLNRSPSPDSSIIFEDAAISEDIVASQNFTTTLPVWSNDKRSLVTIQGSDRFIPRRTFVSSFSDRFHTNIPAMEMTTMEAMTRRSTAAHDPFVSTPQQRRFAAVQRTQALAYARELRQYQQNNESARVLGRLWDTGDTQLPIHDARAHLMCNATGATRQYTTSWPSLDPGEIEERDLYNDRIGAALGLNRASRILPIEAARPQQSRNNWGFGSDPARNSRNKTRWDGAQWVNDGPCEILDAKKLRNDFYCSLLSWCDTHKILAVGLGGKIYAWTDKADMVLLKEGFGRDYEPWISALAFSSDQGNKAILAWCCADGDLGLMSMNDFRDLGQRPNVERYVQRFDSRISCLAWRPKVTWRRSRNPLLKGKLVKTEDLVVGDERGAVSYFAVEWPADGEERCGGFHGSVTLLARVFVHSQQVCGLSWSPDGSVFACGGDDNVCSLFDAKYFIRSGIQKLNVTHMLTHKANELMDSYIFGEKESTCDCDIPRMHEPPEPKEFQVRLPRHTWVHAAAVKAIAFCPWRPNVLATGGGSADKCIHFFDTRTGKELAEIKVSAQVTSLVWSKQRREIVATFGFAVPEHNRRVAVFSWPECTEDKGPRALHAIWCPLVPPEASPKETREMGGGRDGLVSRRDGIGSQRESQGALREGAGIRRESHSARRESFLARREKTLGKKMEGCIVIASSDGSVKFQEVWAPMRLMPTKRSERLGGASISNIMRGSFDDEFTMIR</sequence>
<evidence type="ECO:0000256" key="3">
    <source>
        <dbReference type="PROSITE-ProRule" id="PRU00221"/>
    </source>
</evidence>
<dbReference type="GO" id="GO:0010997">
    <property type="term" value="F:anaphase-promoting complex binding"/>
    <property type="evidence" value="ECO:0007669"/>
    <property type="project" value="InterPro"/>
</dbReference>
<comment type="caution">
    <text evidence="5">The sequence shown here is derived from an EMBL/GenBank/DDBJ whole genome shotgun (WGS) entry which is preliminary data.</text>
</comment>
<dbReference type="GO" id="GO:0031145">
    <property type="term" value="P:anaphase-promoting complex-dependent catabolic process"/>
    <property type="evidence" value="ECO:0007669"/>
    <property type="project" value="TreeGrafter"/>
</dbReference>
<dbReference type="Gene3D" id="2.130.10.10">
    <property type="entry name" value="YVTN repeat-like/Quinoprotein amine dehydrogenase"/>
    <property type="match status" value="2"/>
</dbReference>
<dbReference type="SMART" id="SM00320">
    <property type="entry name" value="WD40"/>
    <property type="match status" value="2"/>
</dbReference>
<keyword evidence="1 3" id="KW-0853">WD repeat</keyword>
<dbReference type="InterPro" id="IPR036322">
    <property type="entry name" value="WD40_repeat_dom_sf"/>
</dbReference>
<dbReference type="GO" id="GO:1990757">
    <property type="term" value="F:ubiquitin ligase activator activity"/>
    <property type="evidence" value="ECO:0007669"/>
    <property type="project" value="TreeGrafter"/>
</dbReference>
<feature type="compositionally biased region" description="Acidic residues" evidence="4">
    <location>
        <begin position="53"/>
        <end position="66"/>
    </location>
</feature>
<evidence type="ECO:0000313" key="5">
    <source>
        <dbReference type="EMBL" id="KKA28336.1"/>
    </source>
</evidence>
<gene>
    <name evidence="5" type="ORF">TD95_004920</name>
</gene>
<keyword evidence="2" id="KW-0677">Repeat</keyword>
<dbReference type="GO" id="GO:0005680">
    <property type="term" value="C:anaphase-promoting complex"/>
    <property type="evidence" value="ECO:0007669"/>
    <property type="project" value="TreeGrafter"/>
</dbReference>
<feature type="compositionally biased region" description="Basic and acidic residues" evidence="4">
    <location>
        <begin position="739"/>
        <end position="759"/>
    </location>
</feature>
<proteinExistence type="predicted"/>
<feature type="region of interest" description="Disordered" evidence="4">
    <location>
        <begin position="1"/>
        <end position="88"/>
    </location>
</feature>
<dbReference type="AlphaFoldDB" id="A0A0F4ZE00"/>
<organism evidence="5 6">
    <name type="scientific">Thielaviopsis punctulata</name>
    <dbReference type="NCBI Taxonomy" id="72032"/>
    <lineage>
        <taxon>Eukaryota</taxon>
        <taxon>Fungi</taxon>
        <taxon>Dikarya</taxon>
        <taxon>Ascomycota</taxon>
        <taxon>Pezizomycotina</taxon>
        <taxon>Sordariomycetes</taxon>
        <taxon>Hypocreomycetidae</taxon>
        <taxon>Microascales</taxon>
        <taxon>Ceratocystidaceae</taxon>
        <taxon>Thielaviopsis</taxon>
    </lineage>
</organism>
<evidence type="ECO:0000256" key="2">
    <source>
        <dbReference type="ARBA" id="ARBA00022737"/>
    </source>
</evidence>
<feature type="compositionally biased region" description="Polar residues" evidence="4">
    <location>
        <begin position="73"/>
        <end position="82"/>
    </location>
</feature>
<feature type="compositionally biased region" description="Basic residues" evidence="4">
    <location>
        <begin position="18"/>
        <end position="31"/>
    </location>
</feature>
<name>A0A0F4ZE00_9PEZI</name>